<dbReference type="Pfam" id="PF18804">
    <property type="entry name" value="CxC3"/>
    <property type="match status" value="1"/>
</dbReference>
<protein>
    <recommendedName>
        <fullName evidence="2">CxC3 like cysteine cluster domain-containing protein</fullName>
    </recommendedName>
</protein>
<dbReference type="InterPro" id="IPR040521">
    <property type="entry name" value="KDZ"/>
</dbReference>
<dbReference type="Proteomes" id="UP001364617">
    <property type="component" value="Unassembled WGS sequence"/>
</dbReference>
<dbReference type="PANTHER" id="PTHR33104">
    <property type="entry name" value="SI:DKEY-29D5.2"/>
    <property type="match status" value="1"/>
</dbReference>
<name>A0AAN9DHK7_9TELE</name>
<gene>
    <name evidence="3" type="ORF">R3I93_001612</name>
</gene>
<comment type="caution">
    <text evidence="3">The sequence shown here is derived from an EMBL/GenBank/DDBJ whole genome shotgun (WGS) entry which is preliminary data.</text>
</comment>
<dbReference type="CDD" id="cd19757">
    <property type="entry name" value="Bbox1"/>
    <property type="match status" value="1"/>
</dbReference>
<dbReference type="EMBL" id="JAYKXH010000002">
    <property type="protein sequence ID" value="KAK7174449.1"/>
    <property type="molecule type" value="Genomic_DNA"/>
</dbReference>
<feature type="region of interest" description="Disordered" evidence="1">
    <location>
        <begin position="891"/>
        <end position="910"/>
    </location>
</feature>
<organism evidence="3 4">
    <name type="scientific">Phoxinus phoxinus</name>
    <name type="common">Eurasian minnow</name>
    <dbReference type="NCBI Taxonomy" id="58324"/>
    <lineage>
        <taxon>Eukaryota</taxon>
        <taxon>Metazoa</taxon>
        <taxon>Chordata</taxon>
        <taxon>Craniata</taxon>
        <taxon>Vertebrata</taxon>
        <taxon>Euteleostomi</taxon>
        <taxon>Actinopterygii</taxon>
        <taxon>Neopterygii</taxon>
        <taxon>Teleostei</taxon>
        <taxon>Ostariophysi</taxon>
        <taxon>Cypriniformes</taxon>
        <taxon>Leuciscidae</taxon>
        <taxon>Phoxininae</taxon>
        <taxon>Phoxinus</taxon>
    </lineage>
</organism>
<dbReference type="Pfam" id="PF18758">
    <property type="entry name" value="KDZ"/>
    <property type="match status" value="1"/>
</dbReference>
<accession>A0AAN9DHK7</accession>
<evidence type="ECO:0000313" key="3">
    <source>
        <dbReference type="EMBL" id="KAK7174449.1"/>
    </source>
</evidence>
<dbReference type="InterPro" id="IPR040564">
    <property type="entry name" value="CxC3-like"/>
</dbReference>
<dbReference type="PANTHER" id="PTHR33104:SF2">
    <property type="entry name" value="CXC3 LIKE CYSTEINE CLUSTER DOMAIN-CONTAINING PROTEIN"/>
    <property type="match status" value="1"/>
</dbReference>
<reference evidence="3 4" key="1">
    <citation type="submission" date="2024-02" db="EMBL/GenBank/DDBJ databases">
        <title>Chromosome-level genome assembly of the Eurasian Minnow (Phoxinus phoxinus).</title>
        <authorList>
            <person name="Oriowo T.O."/>
            <person name="Martin S."/>
            <person name="Stange M."/>
            <person name="Chrysostomakis Y."/>
            <person name="Brown T."/>
            <person name="Winkler S."/>
            <person name="Kukowka S."/>
            <person name="Myers E.W."/>
            <person name="Bohne A."/>
        </authorList>
    </citation>
    <scope>NUCLEOTIDE SEQUENCE [LARGE SCALE GENOMIC DNA]</scope>
    <source>
        <strain evidence="3">ZFMK-TIS-60720</strain>
        <tissue evidence="3">Whole Organism</tissue>
    </source>
</reference>
<evidence type="ECO:0000259" key="2">
    <source>
        <dbReference type="Pfam" id="PF18804"/>
    </source>
</evidence>
<keyword evidence="4" id="KW-1185">Reference proteome</keyword>
<evidence type="ECO:0000256" key="1">
    <source>
        <dbReference type="SAM" id="MobiDB-lite"/>
    </source>
</evidence>
<proteinExistence type="predicted"/>
<evidence type="ECO:0000313" key="4">
    <source>
        <dbReference type="Proteomes" id="UP001364617"/>
    </source>
</evidence>
<sequence>MAYCQNSSGFDQLCQEAAIISRDLEIKADNAELEAATREAEQILQTFNPPLLKKKTKRAHGTLLKPVSFVERDEYGHLVPKRRRSKSTKAKKCNATKINNSISTSSLESGQGDIDHGESPSLSAHTVLPAFEDIETLHQEVEDLLADSEDIQYVNPTSSNTWSIRMAQSKKKWAALRPEIVESLLTAEYTEIKQCQHCRLKRSTIRCKDCIPKQLYCADCDILAHERKLHNRETDVKGFFQPLSPTTLVKVDIEGQFEFEEKPCLLPLEAPEQICQCATNSIEVSEGKRAILIGIDGRYNVSLPHFTCPKCLVSRTTSIPQLIKSGYWPATASCETLYKIDVFVSYDHLKLTAPGMSRQSFTSLLEQRTEFFGRNGKICADAFQRSFFEWRYCQFEIDQLCGLKVFDCPACSPFMLAVAVDGNRKMYRFKRGDEHPGLFKGVFVCEDEDVSEFVDYINDTTKHSVRKGVCGSSQWTAARESVPTKNNKLDEEGMEVAVCRHGVLLRSLNMMRGEIFAYPMFLQKELTSRNVQFMCTDVICKYWPYLQRVVNHCPELSPLLEMKPFLSVMHAKAHSWKCEIKWGGRNQDGAGTTLGEEVEQVNSFLSRTAICSKYMTKGARTDMITIQAMAWNQRKIENLAKVLSRRLMKTKAKIQEESLNLDAMKTDLAVTDDELQGWISEIKQWADTATSEENTGSQQGLQKVIETLYVSIRQRKQNLYRQTDGNKRRHKLRRKILDEKAKLSAALDEYNRAAPEKLESADAILASESYAWPWLLDERDNLVTKKKAFDQLMLLNRLTEEECIVLKEIKNHWKSLKREHSVLNDHSSHIATEIKKNKQDWGFSESGILGLHSLLMKRLYYLRSHISSVRQLYSSLLDNCELKEDDCMDEEDIQYGLEDEDEDEDEDDFF</sequence>
<feature type="domain" description="CxC3 like cysteine cluster" evidence="2">
    <location>
        <begin position="264"/>
        <end position="367"/>
    </location>
</feature>
<dbReference type="AlphaFoldDB" id="A0AAN9DHK7"/>